<organism evidence="1 2">
    <name type="scientific">Hymenochirus boettgeri</name>
    <name type="common">Congo dwarf clawed frog</name>
    <dbReference type="NCBI Taxonomy" id="247094"/>
    <lineage>
        <taxon>Eukaryota</taxon>
        <taxon>Metazoa</taxon>
        <taxon>Chordata</taxon>
        <taxon>Craniata</taxon>
        <taxon>Vertebrata</taxon>
        <taxon>Euteleostomi</taxon>
        <taxon>Amphibia</taxon>
        <taxon>Batrachia</taxon>
        <taxon>Anura</taxon>
        <taxon>Pipoidea</taxon>
        <taxon>Pipidae</taxon>
        <taxon>Pipinae</taxon>
        <taxon>Hymenochirus</taxon>
    </lineage>
</organism>
<protein>
    <submittedName>
        <fullName evidence="1">Uncharacterized protein</fullName>
    </submittedName>
</protein>
<gene>
    <name evidence="1" type="ORF">GDO86_004613</name>
</gene>
<name>A0A8T2KE42_9PIPI</name>
<dbReference type="Proteomes" id="UP000812440">
    <property type="component" value="Chromosome 2"/>
</dbReference>
<evidence type="ECO:0000313" key="1">
    <source>
        <dbReference type="EMBL" id="KAG8452881.1"/>
    </source>
</evidence>
<evidence type="ECO:0000313" key="2">
    <source>
        <dbReference type="Proteomes" id="UP000812440"/>
    </source>
</evidence>
<dbReference type="AlphaFoldDB" id="A0A8T2KE42"/>
<accession>A0A8T2KE42</accession>
<reference evidence="1" key="1">
    <citation type="thesis" date="2020" institute="ProQuest LLC" country="789 East Eisenhower Parkway, Ann Arbor, MI, USA">
        <title>Comparative Genomics and Chromosome Evolution.</title>
        <authorList>
            <person name="Mudd A.B."/>
        </authorList>
    </citation>
    <scope>NUCLEOTIDE SEQUENCE</scope>
    <source>
        <strain evidence="1">Female2</strain>
        <tissue evidence="1">Blood</tissue>
    </source>
</reference>
<comment type="caution">
    <text evidence="1">The sequence shown here is derived from an EMBL/GenBank/DDBJ whole genome shotgun (WGS) entry which is preliminary data.</text>
</comment>
<sequence>MLNNFAHLILQNNIHYKNHNIYNYGEGKLHTGRSRAIEKWRILYISLTYSTHRVYARNPKLTKYCESYSIWLRKKIATCKI</sequence>
<keyword evidence="2" id="KW-1185">Reference proteome</keyword>
<proteinExistence type="predicted"/>
<dbReference type="EMBL" id="JAACNH010000002">
    <property type="protein sequence ID" value="KAG8452881.1"/>
    <property type="molecule type" value="Genomic_DNA"/>
</dbReference>